<dbReference type="InterPro" id="IPR013563">
    <property type="entry name" value="Oligopep_ABC_C"/>
</dbReference>
<evidence type="ECO:0000313" key="7">
    <source>
        <dbReference type="Proteomes" id="UP000523000"/>
    </source>
</evidence>
<dbReference type="NCBIfam" id="NF008453">
    <property type="entry name" value="PRK11308.1"/>
    <property type="match status" value="2"/>
</dbReference>
<dbReference type="NCBIfam" id="NF007739">
    <property type="entry name" value="PRK10419.1"/>
    <property type="match status" value="2"/>
</dbReference>
<dbReference type="GO" id="GO:0055085">
    <property type="term" value="P:transmembrane transport"/>
    <property type="evidence" value="ECO:0007669"/>
    <property type="project" value="UniProtKB-ARBA"/>
</dbReference>
<dbReference type="SUPFAM" id="SSF52540">
    <property type="entry name" value="P-loop containing nucleoside triphosphate hydrolases"/>
    <property type="match status" value="2"/>
</dbReference>
<evidence type="ECO:0000256" key="1">
    <source>
        <dbReference type="ARBA" id="ARBA00005417"/>
    </source>
</evidence>
<dbReference type="SMART" id="SM00382">
    <property type="entry name" value="AAA"/>
    <property type="match status" value="2"/>
</dbReference>
<gene>
    <name evidence="6" type="ORF">E9229_001542</name>
</gene>
<keyword evidence="7" id="KW-1185">Reference proteome</keyword>
<dbReference type="InterPro" id="IPR050319">
    <property type="entry name" value="ABC_transp_ATP-bind"/>
</dbReference>
<keyword evidence="3" id="KW-0547">Nucleotide-binding</keyword>
<dbReference type="PROSITE" id="PS50893">
    <property type="entry name" value="ABC_TRANSPORTER_2"/>
    <property type="match status" value="2"/>
</dbReference>
<comment type="caution">
    <text evidence="6">The sequence shown here is derived from an EMBL/GenBank/DDBJ whole genome shotgun (WGS) entry which is preliminary data.</text>
</comment>
<dbReference type="EMBL" id="JACHVS010000001">
    <property type="protein sequence ID" value="MBB2995351.1"/>
    <property type="molecule type" value="Genomic_DNA"/>
</dbReference>
<dbReference type="PANTHER" id="PTHR43776">
    <property type="entry name" value="TRANSPORT ATP-BINDING PROTEIN"/>
    <property type="match status" value="1"/>
</dbReference>
<dbReference type="CDD" id="cd03257">
    <property type="entry name" value="ABC_NikE_OppD_transporters"/>
    <property type="match status" value="2"/>
</dbReference>
<evidence type="ECO:0000256" key="3">
    <source>
        <dbReference type="ARBA" id="ARBA00022741"/>
    </source>
</evidence>
<dbReference type="GO" id="GO:0016887">
    <property type="term" value="F:ATP hydrolysis activity"/>
    <property type="evidence" value="ECO:0007669"/>
    <property type="project" value="InterPro"/>
</dbReference>
<dbReference type="InterPro" id="IPR017871">
    <property type="entry name" value="ABC_transporter-like_CS"/>
</dbReference>
<sequence length="538" mass="57889">MTLLEIDDLVLDLKNGLRLLNGVSLSVTAGETVALVGESGSGKSLTSRTVLGLFPEKASMTGSIMLDGVQMLGATTRETTRQRRNTVSMVFQDPRSGINPVRTIGDFLTESLVACQGWNPAEARKKAIELLASVGLPRPETHMRQYPYELSGGMLQRVMIAGAMGSSPKLLVYDEPTSALDVTTQAEIIGVLRKQQRENNTGMLFITHDLNLAAALCDRVYVIHRGEIVEQGNAAEVFADPQHDYTRRLVAATPRIGDKQEGRVVAPTASAITEPVIQVSNLEKAYMIRHADPVRAVNSVTFEVQAGGSLALVGESGSGKSTIARMLVGLEEPDSGSILINGAPRPAGRMDKEARLAQARSAQIVFQDPYLSLDPRITAGGAIEDALRLHGKLGKADARKRVLTLLEQVGLSERIAQSRPRTLSGGQRQRVAIARALAVEPKILVLDEATSALDVSVQSQVLDLIDAIRAETGLTIVFVSHDLAVVRRVCEDAVVLKAGAAVEVGKTAQLLDDPQHPYTRLLVDSIPRPGWRILQPQG</sequence>
<dbReference type="AlphaFoldDB" id="A0A839QTJ1"/>
<dbReference type="Proteomes" id="UP000523000">
    <property type="component" value="Unassembled WGS sequence"/>
</dbReference>
<dbReference type="Gene3D" id="3.40.50.300">
    <property type="entry name" value="P-loop containing nucleotide triphosphate hydrolases"/>
    <property type="match status" value="2"/>
</dbReference>
<dbReference type="Pfam" id="PF08352">
    <property type="entry name" value="oligo_HPY"/>
    <property type="match status" value="2"/>
</dbReference>
<organism evidence="6 7">
    <name type="scientific">Paeniglutamicibacter cryotolerans</name>
    <dbReference type="NCBI Taxonomy" id="670079"/>
    <lineage>
        <taxon>Bacteria</taxon>
        <taxon>Bacillati</taxon>
        <taxon>Actinomycetota</taxon>
        <taxon>Actinomycetes</taxon>
        <taxon>Micrococcales</taxon>
        <taxon>Micrococcaceae</taxon>
        <taxon>Paeniglutamicibacter</taxon>
    </lineage>
</organism>
<protein>
    <submittedName>
        <fullName evidence="6">Peptide/nickel transport system ATP-binding protein</fullName>
    </submittedName>
</protein>
<name>A0A839QTJ1_9MICC</name>
<dbReference type="InterPro" id="IPR027417">
    <property type="entry name" value="P-loop_NTPase"/>
</dbReference>
<evidence type="ECO:0000256" key="2">
    <source>
        <dbReference type="ARBA" id="ARBA00022448"/>
    </source>
</evidence>
<keyword evidence="2" id="KW-0813">Transport</keyword>
<dbReference type="Pfam" id="PF00005">
    <property type="entry name" value="ABC_tran"/>
    <property type="match status" value="2"/>
</dbReference>
<dbReference type="PROSITE" id="PS00211">
    <property type="entry name" value="ABC_TRANSPORTER_1"/>
    <property type="match status" value="2"/>
</dbReference>
<dbReference type="InterPro" id="IPR003593">
    <property type="entry name" value="AAA+_ATPase"/>
</dbReference>
<feature type="domain" description="ABC transporter" evidence="5">
    <location>
        <begin position="4"/>
        <end position="250"/>
    </location>
</feature>
<evidence type="ECO:0000259" key="5">
    <source>
        <dbReference type="PROSITE" id="PS50893"/>
    </source>
</evidence>
<dbReference type="GO" id="GO:0005524">
    <property type="term" value="F:ATP binding"/>
    <property type="evidence" value="ECO:0007669"/>
    <property type="project" value="UniProtKB-KW"/>
</dbReference>
<dbReference type="PANTHER" id="PTHR43776:SF7">
    <property type="entry name" value="D,D-DIPEPTIDE TRANSPORT ATP-BINDING PROTEIN DDPF-RELATED"/>
    <property type="match status" value="1"/>
</dbReference>
<keyword evidence="4 6" id="KW-0067">ATP-binding</keyword>
<comment type="similarity">
    <text evidence="1">Belongs to the ABC transporter superfamily.</text>
</comment>
<dbReference type="GO" id="GO:0015833">
    <property type="term" value="P:peptide transport"/>
    <property type="evidence" value="ECO:0007669"/>
    <property type="project" value="InterPro"/>
</dbReference>
<dbReference type="RefSeq" id="WP_183510627.1">
    <property type="nucleotide sequence ID" value="NZ_BAABGK010000022.1"/>
</dbReference>
<proteinExistence type="inferred from homology"/>
<feature type="domain" description="ABC transporter" evidence="5">
    <location>
        <begin position="277"/>
        <end position="523"/>
    </location>
</feature>
<reference evidence="6 7" key="1">
    <citation type="submission" date="2020-08" db="EMBL/GenBank/DDBJ databases">
        <title>Sequencing the genomes of 1000 actinobacteria strains.</title>
        <authorList>
            <person name="Klenk H.-P."/>
        </authorList>
    </citation>
    <scope>NUCLEOTIDE SEQUENCE [LARGE SCALE GENOMIC DNA]</scope>
    <source>
        <strain evidence="6 7">DSM 22826</strain>
    </source>
</reference>
<accession>A0A839QTJ1</accession>
<evidence type="ECO:0000313" key="6">
    <source>
        <dbReference type="EMBL" id="MBB2995351.1"/>
    </source>
</evidence>
<evidence type="ECO:0000256" key="4">
    <source>
        <dbReference type="ARBA" id="ARBA00022840"/>
    </source>
</evidence>
<dbReference type="InterPro" id="IPR003439">
    <property type="entry name" value="ABC_transporter-like_ATP-bd"/>
</dbReference>